<name>A0ABW5V251_9BACI</name>
<dbReference type="InterPro" id="IPR050771">
    <property type="entry name" value="Alpha-ketoacid_DH_E1_comp"/>
</dbReference>
<dbReference type="NCBIfam" id="TIGR03181">
    <property type="entry name" value="PDH_E1_alph_x"/>
    <property type="match status" value="1"/>
</dbReference>
<evidence type="ECO:0000259" key="11">
    <source>
        <dbReference type="Pfam" id="PF00676"/>
    </source>
</evidence>
<organism evidence="12 13">
    <name type="scientific">Lentibacillus juripiscarius</name>
    <dbReference type="NCBI Taxonomy" id="257446"/>
    <lineage>
        <taxon>Bacteria</taxon>
        <taxon>Bacillati</taxon>
        <taxon>Bacillota</taxon>
        <taxon>Bacilli</taxon>
        <taxon>Bacillales</taxon>
        <taxon>Bacillaceae</taxon>
        <taxon>Lentibacillus</taxon>
    </lineage>
</organism>
<dbReference type="Gene3D" id="3.40.50.970">
    <property type="match status" value="1"/>
</dbReference>
<dbReference type="Proteomes" id="UP001597502">
    <property type="component" value="Unassembled WGS sequence"/>
</dbReference>
<evidence type="ECO:0000256" key="9">
    <source>
        <dbReference type="ARBA" id="ARBA00051231"/>
    </source>
</evidence>
<protein>
    <recommendedName>
        <fullName evidence="4 10">Pyruvate dehydrogenase E1 component subunit alpha</fullName>
        <ecNumber evidence="3 10">1.2.4.1</ecNumber>
    </recommendedName>
</protein>
<evidence type="ECO:0000256" key="6">
    <source>
        <dbReference type="ARBA" id="ARBA00023052"/>
    </source>
</evidence>
<dbReference type="CDD" id="cd02000">
    <property type="entry name" value="TPP_E1_PDC_ADC_BCADC"/>
    <property type="match status" value="1"/>
</dbReference>
<comment type="subunit">
    <text evidence="2 10">Heterodimer of an alpha and a beta chain.</text>
</comment>
<comment type="caution">
    <text evidence="12">The sequence shown here is derived from an EMBL/GenBank/DDBJ whole genome shotgun (WGS) entry which is preliminary data.</text>
</comment>
<dbReference type="InterPro" id="IPR029061">
    <property type="entry name" value="THDP-binding"/>
</dbReference>
<dbReference type="PANTHER" id="PTHR43380">
    <property type="entry name" value="2-OXOISOVALERATE DEHYDROGENASE SUBUNIT ALPHA, MITOCHONDRIAL"/>
    <property type="match status" value="1"/>
</dbReference>
<dbReference type="Pfam" id="PF00676">
    <property type="entry name" value="E1_dh"/>
    <property type="match status" value="1"/>
</dbReference>
<evidence type="ECO:0000256" key="10">
    <source>
        <dbReference type="RuleBase" id="RU366007"/>
    </source>
</evidence>
<evidence type="ECO:0000256" key="8">
    <source>
        <dbReference type="ARBA" id="ARBA00025211"/>
    </source>
</evidence>
<dbReference type="EC" id="1.2.4.1" evidence="3 10"/>
<keyword evidence="13" id="KW-1185">Reference proteome</keyword>
<evidence type="ECO:0000256" key="4">
    <source>
        <dbReference type="ARBA" id="ARBA00014159"/>
    </source>
</evidence>
<dbReference type="RefSeq" id="WP_382390742.1">
    <property type="nucleotide sequence ID" value="NZ_JBHUNA010000003.1"/>
</dbReference>
<dbReference type="InterPro" id="IPR017596">
    <property type="entry name" value="PdhA/BkdA"/>
</dbReference>
<reference evidence="13" key="1">
    <citation type="journal article" date="2019" name="Int. J. Syst. Evol. Microbiol.">
        <title>The Global Catalogue of Microorganisms (GCM) 10K type strain sequencing project: providing services to taxonomists for standard genome sequencing and annotation.</title>
        <authorList>
            <consortium name="The Broad Institute Genomics Platform"/>
            <consortium name="The Broad Institute Genome Sequencing Center for Infectious Disease"/>
            <person name="Wu L."/>
            <person name="Ma J."/>
        </authorList>
    </citation>
    <scope>NUCLEOTIDE SEQUENCE [LARGE SCALE GENOMIC DNA]</scope>
    <source>
        <strain evidence="13">TISTR 1535</strain>
    </source>
</reference>
<comment type="function">
    <text evidence="8 10">The pyruvate dehydrogenase complex catalyzes the overall conversion of pyruvate to acetyl-CoA and CO(2). It contains multiple copies of three enzymatic components: pyruvate dehydrogenase (E1), dihydrolipoamide acetyltransferase (E2) and lipoamide dehydrogenase (E3).</text>
</comment>
<evidence type="ECO:0000256" key="3">
    <source>
        <dbReference type="ARBA" id="ARBA00012281"/>
    </source>
</evidence>
<keyword evidence="6 10" id="KW-0786">Thiamine pyrophosphate</keyword>
<evidence type="ECO:0000256" key="2">
    <source>
        <dbReference type="ARBA" id="ARBA00011870"/>
    </source>
</evidence>
<evidence type="ECO:0000256" key="7">
    <source>
        <dbReference type="ARBA" id="ARBA00023317"/>
    </source>
</evidence>
<comment type="cofactor">
    <cofactor evidence="1 10">
        <name>thiamine diphosphate</name>
        <dbReference type="ChEBI" id="CHEBI:58937"/>
    </cofactor>
</comment>
<proteinExistence type="predicted"/>
<dbReference type="InterPro" id="IPR001017">
    <property type="entry name" value="DH_E1"/>
</dbReference>
<dbReference type="SUPFAM" id="SSF52518">
    <property type="entry name" value="Thiamin diphosphate-binding fold (THDP-binding)"/>
    <property type="match status" value="1"/>
</dbReference>
<dbReference type="EMBL" id="JBHUNA010000003">
    <property type="protein sequence ID" value="MFD2759738.1"/>
    <property type="molecule type" value="Genomic_DNA"/>
</dbReference>
<keyword evidence="7 10" id="KW-0670">Pyruvate</keyword>
<accession>A0ABW5V251</accession>
<gene>
    <name evidence="12" type="primary">pdhA</name>
    <name evidence="12" type="ORF">ACFSUO_01885</name>
</gene>
<evidence type="ECO:0000256" key="5">
    <source>
        <dbReference type="ARBA" id="ARBA00023002"/>
    </source>
</evidence>
<evidence type="ECO:0000256" key="1">
    <source>
        <dbReference type="ARBA" id="ARBA00001964"/>
    </source>
</evidence>
<evidence type="ECO:0000313" key="12">
    <source>
        <dbReference type="EMBL" id="MFD2759738.1"/>
    </source>
</evidence>
<keyword evidence="5 10" id="KW-0560">Oxidoreductase</keyword>
<dbReference type="PANTHER" id="PTHR43380:SF1">
    <property type="entry name" value="2-OXOISOVALERATE DEHYDROGENASE SUBUNIT ALPHA, MITOCHONDRIAL"/>
    <property type="match status" value="1"/>
</dbReference>
<sequence>MTKKKAGAFDFDSQINKVENNFPMYQVLDEDGKVVDSNLMPDLTDNQLVELMERLVWGRTYDERVTILNRQGQLGNYAPSGGQEASQLASQYALGEGDYLLPTYRDFPPLVQHGMPLKQAFLWYKGYMSGNVFPHDFAAMPAQVIIGAQYTQAAGVALGFKKRNRNNVVMTYIGDGGTSQGDFYEGINFAGAYNAPALFIVQNNGYGISTPRSKQTKSKTLAQKAVSAGIPGIQVDGMDPLAIYCAVKEAREYALAGNGPVLIETITFRYGPHTMSDDPKRYRENKVLERWKKRDCLIRMRNFLTAKGLWSEEKENEIIEDTKAQIKDAIKEMWKEEPQKISMFLKKMYEEAPQNIQEQIKIYEGKERL</sequence>
<evidence type="ECO:0000313" key="13">
    <source>
        <dbReference type="Proteomes" id="UP001597502"/>
    </source>
</evidence>
<feature type="domain" description="Dehydrogenase E1 component" evidence="11">
    <location>
        <begin position="56"/>
        <end position="339"/>
    </location>
</feature>
<comment type="catalytic activity">
    <reaction evidence="9 10">
        <text>N(6)-[(R)-lipoyl]-L-lysyl-[protein] + pyruvate + H(+) = N(6)-[(R)-S(8)-acetyldihydrolipoyl]-L-lysyl-[protein] + CO2</text>
        <dbReference type="Rhea" id="RHEA:19189"/>
        <dbReference type="Rhea" id="RHEA-COMP:10474"/>
        <dbReference type="Rhea" id="RHEA-COMP:10478"/>
        <dbReference type="ChEBI" id="CHEBI:15361"/>
        <dbReference type="ChEBI" id="CHEBI:15378"/>
        <dbReference type="ChEBI" id="CHEBI:16526"/>
        <dbReference type="ChEBI" id="CHEBI:83099"/>
        <dbReference type="ChEBI" id="CHEBI:83111"/>
        <dbReference type="EC" id="1.2.4.1"/>
    </reaction>
</comment>